<name>A0A163YJA1_9FLAO</name>
<protein>
    <submittedName>
        <fullName evidence="1">Uncharacterized protein</fullName>
    </submittedName>
</protein>
<organism evidence="1 2">
    <name type="scientific">Myroides marinus</name>
    <dbReference type="NCBI Taxonomy" id="703342"/>
    <lineage>
        <taxon>Bacteria</taxon>
        <taxon>Pseudomonadati</taxon>
        <taxon>Bacteroidota</taxon>
        <taxon>Flavobacteriia</taxon>
        <taxon>Flavobacteriales</taxon>
        <taxon>Flavobacteriaceae</taxon>
        <taxon>Myroides</taxon>
    </lineage>
</organism>
<dbReference type="AlphaFoldDB" id="A0A163YJA1"/>
<evidence type="ECO:0000313" key="2">
    <source>
        <dbReference type="Proteomes" id="UP000076630"/>
    </source>
</evidence>
<keyword evidence="2" id="KW-1185">Reference proteome</keyword>
<dbReference type="EMBL" id="LQNU01000060">
    <property type="protein sequence ID" value="KZE79510.1"/>
    <property type="molecule type" value="Genomic_DNA"/>
</dbReference>
<accession>A0A163YJA1</accession>
<dbReference type="Proteomes" id="UP000076630">
    <property type="component" value="Unassembled WGS sequence"/>
</dbReference>
<dbReference type="RefSeq" id="WP_052243598.1">
    <property type="nucleotide sequence ID" value="NZ_JWJO01000065.1"/>
</dbReference>
<gene>
    <name evidence="1" type="ORF">AV926_11895</name>
</gene>
<reference evidence="1 2" key="1">
    <citation type="submission" date="2016-01" db="EMBL/GenBank/DDBJ databases">
        <title>Whole genome sequencing of Myroides marinus L41.</title>
        <authorList>
            <person name="Hong K.W."/>
        </authorList>
    </citation>
    <scope>NUCLEOTIDE SEQUENCE [LARGE SCALE GENOMIC DNA]</scope>
    <source>
        <strain evidence="1 2">L41</strain>
    </source>
</reference>
<proteinExistence type="predicted"/>
<dbReference type="OrthoDB" id="9774675at2"/>
<comment type="caution">
    <text evidence="1">The sequence shown here is derived from an EMBL/GenBank/DDBJ whole genome shotgun (WGS) entry which is preliminary data.</text>
</comment>
<sequence>MAKINNTELYKVKELVSKDDIILGSNADDALGTSNFSLGGIVEFTAEEMKDRFFHKDTFLWVETDLRNKFLGVSEDRMNVSIVGQNNFVNGVMNGVYGIDFTDESIRDGYEISIRNSRSDYLTIVNNAKEAKIPLRIYTDNDYYLRPNETMKFRYSKRDKCFWVSGALDIRVSEKDIEDIIGETKYKLFIDSSAGESIDATDMTTTLTPYVDRYFEDFTNQVTNWQWFRESGKTQEDQDSDHIWSLDKTERVLYLTAPDFTHNIYEHAVTFICQAIIDNNKKIIGKATIG</sequence>
<evidence type="ECO:0000313" key="1">
    <source>
        <dbReference type="EMBL" id="KZE79510.1"/>
    </source>
</evidence>